<evidence type="ECO:0000256" key="4">
    <source>
        <dbReference type="PROSITE-ProRule" id="PRU00221"/>
    </source>
</evidence>
<accession>A0AAV5F1N2</accession>
<dbReference type="PROSITE" id="PS50082">
    <property type="entry name" value="WD_REPEATS_2"/>
    <property type="match status" value="2"/>
</dbReference>
<feature type="repeat" description="WD" evidence="4">
    <location>
        <begin position="178"/>
        <end position="220"/>
    </location>
</feature>
<feature type="region of interest" description="Disordered" evidence="5">
    <location>
        <begin position="118"/>
        <end position="148"/>
    </location>
</feature>
<proteinExistence type="inferred from homology"/>
<dbReference type="InterPro" id="IPR051972">
    <property type="entry name" value="Glutamate-rich_WD_repeat"/>
</dbReference>
<dbReference type="SMART" id="SM00320">
    <property type="entry name" value="WD40"/>
    <property type="match status" value="3"/>
</dbReference>
<dbReference type="InterPro" id="IPR022052">
    <property type="entry name" value="Histone-bd_RBBP4-like_N"/>
</dbReference>
<dbReference type="GO" id="GO:0042254">
    <property type="term" value="P:ribosome biogenesis"/>
    <property type="evidence" value="ECO:0007669"/>
    <property type="project" value="TreeGrafter"/>
</dbReference>
<name>A0AAV5F1N2_ELECO</name>
<organism evidence="7 8">
    <name type="scientific">Eleusine coracana subsp. coracana</name>
    <dbReference type="NCBI Taxonomy" id="191504"/>
    <lineage>
        <taxon>Eukaryota</taxon>
        <taxon>Viridiplantae</taxon>
        <taxon>Streptophyta</taxon>
        <taxon>Embryophyta</taxon>
        <taxon>Tracheophyta</taxon>
        <taxon>Spermatophyta</taxon>
        <taxon>Magnoliopsida</taxon>
        <taxon>Liliopsida</taxon>
        <taxon>Poales</taxon>
        <taxon>Poaceae</taxon>
        <taxon>PACMAD clade</taxon>
        <taxon>Chloridoideae</taxon>
        <taxon>Cynodonteae</taxon>
        <taxon>Eleusininae</taxon>
        <taxon>Eleusine</taxon>
    </lineage>
</organism>
<dbReference type="Pfam" id="PF12265">
    <property type="entry name" value="CAF1C_H4-bd"/>
    <property type="match status" value="1"/>
</dbReference>
<dbReference type="PANTHER" id="PTHR45903:SF1">
    <property type="entry name" value="GLUTAMATE-RICH WD REPEAT-CONTAINING PROTEIN 1"/>
    <property type="match status" value="1"/>
</dbReference>
<evidence type="ECO:0000313" key="8">
    <source>
        <dbReference type="Proteomes" id="UP001054889"/>
    </source>
</evidence>
<evidence type="ECO:0000256" key="3">
    <source>
        <dbReference type="ARBA" id="ARBA00022737"/>
    </source>
</evidence>
<dbReference type="Gene3D" id="2.130.10.10">
    <property type="entry name" value="YVTN repeat-like/Quinoprotein amine dehydrogenase"/>
    <property type="match status" value="1"/>
</dbReference>
<dbReference type="PROSITE" id="PS50294">
    <property type="entry name" value="WD_REPEATS_REGION"/>
    <property type="match status" value="2"/>
</dbReference>
<dbReference type="Proteomes" id="UP001054889">
    <property type="component" value="Unassembled WGS sequence"/>
</dbReference>
<dbReference type="InterPro" id="IPR036322">
    <property type="entry name" value="WD40_repeat_dom_sf"/>
</dbReference>
<dbReference type="GO" id="GO:0005730">
    <property type="term" value="C:nucleolus"/>
    <property type="evidence" value="ECO:0007669"/>
    <property type="project" value="TreeGrafter"/>
</dbReference>
<comment type="similarity">
    <text evidence="1">Belongs to the WD repeat RBAP46/RBAP48/MSI1 family.</text>
</comment>
<reference evidence="7" key="1">
    <citation type="journal article" date="2018" name="DNA Res.">
        <title>Multiple hybrid de novo genome assembly of finger millet, an orphan allotetraploid crop.</title>
        <authorList>
            <person name="Hatakeyama M."/>
            <person name="Aluri S."/>
            <person name="Balachadran M.T."/>
            <person name="Sivarajan S.R."/>
            <person name="Patrignani A."/>
            <person name="Gruter S."/>
            <person name="Poveda L."/>
            <person name="Shimizu-Inatsugi R."/>
            <person name="Baeten J."/>
            <person name="Francoijs K.J."/>
            <person name="Nataraja K.N."/>
            <person name="Reddy Y.A.N."/>
            <person name="Phadnis S."/>
            <person name="Ravikumar R.L."/>
            <person name="Schlapbach R."/>
            <person name="Sreeman S.M."/>
            <person name="Shimizu K.K."/>
        </authorList>
    </citation>
    <scope>NUCLEOTIDE SEQUENCE</scope>
</reference>
<keyword evidence="2 4" id="KW-0853">WD repeat</keyword>
<protein>
    <recommendedName>
        <fullName evidence="6">Histone-binding protein RBBP4-like N-terminal domain-containing protein</fullName>
    </recommendedName>
</protein>
<evidence type="ECO:0000259" key="6">
    <source>
        <dbReference type="Pfam" id="PF12265"/>
    </source>
</evidence>
<evidence type="ECO:0000256" key="2">
    <source>
        <dbReference type="ARBA" id="ARBA00022574"/>
    </source>
</evidence>
<keyword evidence="3" id="KW-0677">Repeat</keyword>
<dbReference type="PANTHER" id="PTHR45903">
    <property type="entry name" value="GLUTAMATE-RICH WD REPEAT-CONTAINING PROTEIN 1"/>
    <property type="match status" value="1"/>
</dbReference>
<comment type="caution">
    <text evidence="7">The sequence shown here is derived from an EMBL/GenBank/DDBJ whole genome shotgun (WGS) entry which is preliminary data.</text>
</comment>
<feature type="compositionally biased region" description="Acidic residues" evidence="5">
    <location>
        <begin position="127"/>
        <end position="145"/>
    </location>
</feature>
<evidence type="ECO:0000256" key="5">
    <source>
        <dbReference type="SAM" id="MobiDB-lite"/>
    </source>
</evidence>
<dbReference type="InterPro" id="IPR015943">
    <property type="entry name" value="WD40/YVTN_repeat-like_dom_sf"/>
</dbReference>
<dbReference type="Pfam" id="PF00400">
    <property type="entry name" value="WD40"/>
    <property type="match status" value="3"/>
</dbReference>
<evidence type="ECO:0000313" key="7">
    <source>
        <dbReference type="EMBL" id="GJN28390.1"/>
    </source>
</evidence>
<feature type="region of interest" description="Disordered" evidence="5">
    <location>
        <begin position="1"/>
        <end position="33"/>
    </location>
</feature>
<keyword evidence="8" id="KW-1185">Reference proteome</keyword>
<evidence type="ECO:0000256" key="1">
    <source>
        <dbReference type="ARBA" id="ARBA00009341"/>
    </source>
</evidence>
<feature type="repeat" description="WD" evidence="4">
    <location>
        <begin position="271"/>
        <end position="313"/>
    </location>
</feature>
<gene>
    <name evidence="7" type="primary">gb16503</name>
    <name evidence="7" type="ORF">PR202_gb16503</name>
</gene>
<dbReference type="InterPro" id="IPR001680">
    <property type="entry name" value="WD40_rpt"/>
</dbReference>
<dbReference type="SUPFAM" id="SSF50978">
    <property type="entry name" value="WD40 repeat-like"/>
    <property type="match status" value="1"/>
</dbReference>
<dbReference type="AlphaFoldDB" id="A0AAV5F1N2"/>
<feature type="compositionally biased region" description="Basic residues" evidence="5">
    <location>
        <begin position="1"/>
        <end position="14"/>
    </location>
</feature>
<reference evidence="7" key="2">
    <citation type="submission" date="2021-12" db="EMBL/GenBank/DDBJ databases">
        <title>Resequencing data analysis of finger millet.</title>
        <authorList>
            <person name="Hatakeyama M."/>
            <person name="Aluri S."/>
            <person name="Balachadran M.T."/>
            <person name="Sivarajan S.R."/>
            <person name="Poveda L."/>
            <person name="Shimizu-Inatsugi R."/>
            <person name="Schlapbach R."/>
            <person name="Sreeman S.M."/>
            <person name="Shimizu K.K."/>
        </authorList>
    </citation>
    <scope>NUCLEOTIDE SEQUENCE</scope>
</reference>
<dbReference type="EMBL" id="BQKI01000080">
    <property type="protein sequence ID" value="GJN28390.1"/>
    <property type="molecule type" value="Genomic_DNA"/>
</dbReference>
<sequence>MGRAVKRKKAKSKAKKEEASSSSIPDVASGPAKVWQPGVDELEEGEELQFDPEAYNYLRGFSIGWPCLSFDVVHDQLGLVRSEFPHTFHGVAGTQAEKAAWNYIGIFKISNINGKKRAPIPASAVDGDSDEDSDSSSDDEAEETNEDTKPVVHVCDCNSCIHLWEPTSSSWNVDANPFVGHSKSVEDFQWSPTEADVFASCSVDKTICLWDIRKGKKPCMTFKAHNSDVNVISWNRLSSFMIASGSDDGSFSVHDLRSYEAGKGTDLLAHFEYHKKAITSIEWSPHEVSTLAVTSEDHQLTIWDLSLERDEEEEAEFRAKMREQANAPDDLPPQLLFVHQGQKDLKELHWHPQIPSMIISTAADGFNVLMPSNIVTTIPGAEPSNNDTTMSSAET</sequence>
<feature type="domain" description="Histone-binding protein RBBP4-like N-terminal" evidence="6">
    <location>
        <begin position="46"/>
        <end position="112"/>
    </location>
</feature>